<name>A0AAD9LN00_9STRA</name>
<feature type="region of interest" description="Disordered" evidence="1">
    <location>
        <begin position="57"/>
        <end position="2160"/>
    </location>
</feature>
<gene>
    <name evidence="2" type="ORF">P3T76_007183</name>
</gene>
<sequence length="2194" mass="229030">MPTDPEAKPILLMLSWMTPTVKQPVPSGVPFPPPFRIPTPSDYGSSPLLFEPRSRAGFAAPAAHSPTTECAPADSQPPCFGRRGATPSRSGPCSQPHAPRRQTPHAPPSPTTSDESLPVSPPFRIPTPSDYGSSPLLFEPRSRAGFAAPAAHSPTTECAPADSQPPCFGRRGATPSRSGPCSQPHAPRRQTPHAPPSPTTSDESLPVSPPFRIPTPSDYGSSPLLFEPRSRAGFAAPAAHSPTTECAPADSQPPCFGRRGATPSRSGPCSQPHAPRRQTPHAPPSPTTSDESLPVSPPFRIPTPSDYGSSPLLFEPRSRAGFAAPAAHSPTTECAPADSQPPCFGRRGATPSRSGPCSQPHAPRRQTPHAPPSPTTSDESLPVSPPFRIPTPSDYGSSPLLFEPRSRAGFAAPAAHSPTTECAPADSQPPCFGRRGATPSRSGPCSQPHAPRRQTPHAPPSPTTSDESLPVSPPFRIPTPSDYGSSPLLFEPRSRAGFAAPAAHSPTTECAPADSQPPCFGRRGATPSRSGPCSQPHAPRRQTPHAPPSPTTSDESLPVSPPFRIPTPSDYGSSPLLFEPRSRAGFAAPAAHSPTTECAPADSQPPCFGRRGATPSRSGPCSQPHAPRRQTPHAPPSPTTSDESLPVSPPFRIPTPSDYGSSPLLFEPRSRAGFAAPAAHSPTTECAPADSQPPCFGRRGATPSRSGPCSQPHAPRRQTPHAPPSPTTSDESLPVSPPFRIPTPSDYGSSPLLFEPRSRAGFAAPAAHSPTTECAPADSQPPCFGRRGATPSRSGPCSQPHAPRRQTPHAPPSPTTSDESLPVSPPFRIPTPSDYGSSPLLFEPRSRAGFAAPAAHSPTTECAPADSQPPCFGRRGATPSRSGPCSQPHAPRRQTPHAPPSPTTSDESLPVSPPFRIPTPSDYGSSPLLFEPRSRAGFAAPAAHSPTTECAPADSQPPCFGRRGATPSRSGPCSQPHAPRRQTPHAPPSPTTSDESLPVSPPFRIPTPSDYGSSPLLFEPRSRAGFAAPAAHSPTTECAPADSQPPCFGRRGATPSRSGPCSQPHAPRRQTPHAPPSPTTSDESLPVSPPFRIPTPSDYGSSPLLFEPRSRAGFAAPAAHSPTTECAPADSQPPCFGRRGATPSRSGPCSQPHAPRRQTPHAPPSPTTSDESLPVSPPFRIPTPSDYGSSPLLFEPRSRAGFAAPAAHSPTTECAPADSQPPCFGRRGATPSRSGPCSQPHAPRRQTPHAPPSPTTSDESLPVSPPFRIPTPSDYGSSPLLFEPRSRAGFAAPAAHSPTTECAPADSQPPCFGRRGATPSRSGPCSQPHAPRRQTPHAPPSPTTSDESLPVSPPFRIPTPSDYGSSPLLFEPRSRAGFAAPAAHSPTTECAPADSQPPCFGRRGATPSRSGPCSQPHAPRRQTPHAPPSPTTSDESLPVSPPFRIPTPSDYGSSPLLFEPRSRAGFAAPAAHSPTTECAPADSQPPCFGRRGATPSRSGPCSQPHAPRRQTPHAPPSPTTSDESLPVSPPFRIPTPSDYGSSPLLFEPRSRAGFAAPAAHSPTTECAPADSQPPCFGRRGATPSRSGPCSQPHAPRRQTPHAPPSPTTSDESLPVSPPFRIPTPSDYGSSPLLFEPRSRAGFAAPAAHSPTTECAPADSQPPCFGRRGATPSRSGPCSQPHAPRRQTPHAPPSPTTSDESLPVSPPFRIPTPSDYGSSPLLFEPRSRAGFAAPAAHSPTTECAPADSQPPCFGRRGATPSRSGPCSQPHAPRRQTPHAPPSPTTSDESLPVSPPFRIPTPSDYGSSPLLFEPRSRAGFAAPAAHSPTTECAPADSQPPCFGRRGATPSRSGPCSQPHAPRRQTPHAPPSPTTSDESLPVSPPFRIPTPSDYGSSPLLFEPRSRAGFAAPAAHSPTTECAPADSQPPCFGRRGATPSRSGPCSQPHAPRRQTPHAPPSPTTSDESLPVSPSFRIPTPSDYGSSPLLFEPRSRAGFAAPAAHSPTTECAPADSQPPCFGRRGATPSRSGPCSQPHAPRRQTPHAPPSPTTSDESLPVSPPFRIPTPSDYGSSPLLFEPRSRAGFAAPAAHSPTTECAPADSQPPCFGRRGATPSRSGPCSQPHAPRRQTPHAPPSPTTSDESLPVSPPFRIPTPSDYGSSPLLFEPRSRAGFAAPAAHSPTTEYAVVGYRLERRVC</sequence>
<comment type="caution">
    <text evidence="2">The sequence shown here is derived from an EMBL/GenBank/DDBJ whole genome shotgun (WGS) entry which is preliminary data.</text>
</comment>
<reference evidence="2" key="1">
    <citation type="submission" date="2023-08" db="EMBL/GenBank/DDBJ databases">
        <title>Reference Genome Resource for the Citrus Pathogen Phytophthora citrophthora.</title>
        <authorList>
            <person name="Moller H."/>
            <person name="Coetzee B."/>
            <person name="Rose L.J."/>
            <person name="Van Niekerk J.M."/>
        </authorList>
    </citation>
    <scope>NUCLEOTIDE SEQUENCE</scope>
    <source>
        <strain evidence="2">STE-U-9442</strain>
    </source>
</reference>
<proteinExistence type="predicted"/>
<accession>A0AAD9LN00</accession>
<evidence type="ECO:0000256" key="1">
    <source>
        <dbReference type="SAM" id="MobiDB-lite"/>
    </source>
</evidence>
<evidence type="ECO:0000313" key="3">
    <source>
        <dbReference type="Proteomes" id="UP001259832"/>
    </source>
</evidence>
<organism evidence="2 3">
    <name type="scientific">Phytophthora citrophthora</name>
    <dbReference type="NCBI Taxonomy" id="4793"/>
    <lineage>
        <taxon>Eukaryota</taxon>
        <taxon>Sar</taxon>
        <taxon>Stramenopiles</taxon>
        <taxon>Oomycota</taxon>
        <taxon>Peronosporomycetes</taxon>
        <taxon>Peronosporales</taxon>
        <taxon>Peronosporaceae</taxon>
        <taxon>Phytophthora</taxon>
    </lineage>
</organism>
<dbReference type="EMBL" id="JASMQC010000012">
    <property type="protein sequence ID" value="KAK1941317.1"/>
    <property type="molecule type" value="Genomic_DNA"/>
</dbReference>
<protein>
    <submittedName>
        <fullName evidence="2">Uncharacterized protein</fullName>
    </submittedName>
</protein>
<keyword evidence="3" id="KW-1185">Reference proteome</keyword>
<dbReference type="Proteomes" id="UP001259832">
    <property type="component" value="Unassembled WGS sequence"/>
</dbReference>
<evidence type="ECO:0000313" key="2">
    <source>
        <dbReference type="EMBL" id="KAK1941317.1"/>
    </source>
</evidence>